<evidence type="ECO:0000313" key="5">
    <source>
        <dbReference type="EMBL" id="MBC6489836.1"/>
    </source>
</evidence>
<accession>A0ABR7M4J5</accession>
<protein>
    <recommendedName>
        <fullName evidence="2">Putative cysteine ligase BshC</fullName>
        <ecNumber evidence="2">6.-.-.-</ecNumber>
    </recommendedName>
</protein>
<sequence length="541" mass="62104">MDSSSILMDFRQTGYFNEIVTDYVSGNNDLRPFFEHNVNDQGLVDAIRARESAPVNREALVEVLRTQYASLEACSGRDHVSPVALDRVNANIEKLASANTFTVCTAHQPNIFSGYLYFIYKTIHAIKLAERLQEQHPYLQFVPVFYIGTEDADLEELGKIFLGGEKLVWNTSQKGAVGRMKTKGLDQLVNRIDGELSVQPHGKELMALIRTCYLESPDVQTATFRLLHNLFAEYGLVVLIPDHPLLKREMTRVFEDDLFHHTASRVVASTNAKLGEKYKVQANPREINVFYLKDDIRNRIEKQGDGFFVVDTAISFTADEMKREIIEHPERFSPNVILRGLYQETILPNIAFIGGGGELAYWLELKELFHHYKVPYPVQVLRNSLLLVEKKWEEKIHRLGFSITDFFQTEQALLDELVKRDSAAQVHLTSEIRDTSAFYEHLRKISGNIDKTLETHVNALEAKMLKQLKGLEKKLLRAEKRKFSDQSGQIRTIRAAIFPNGGLQERVENFMPWYARYGRDIIRKIYDNSLTTEQKFVIISV</sequence>
<dbReference type="PIRSF" id="PIRSF012535">
    <property type="entry name" value="UCP012535"/>
    <property type="match status" value="1"/>
</dbReference>
<evidence type="ECO:0000256" key="2">
    <source>
        <dbReference type="HAMAP-Rule" id="MF_01867"/>
    </source>
</evidence>
<dbReference type="NCBIfam" id="TIGR03998">
    <property type="entry name" value="thiol_BshC"/>
    <property type="match status" value="1"/>
</dbReference>
<comment type="similarity">
    <text evidence="2">Belongs to the BshC family.</text>
</comment>
<gene>
    <name evidence="2" type="primary">bshC</name>
    <name evidence="5" type="ORF">BC349_02570</name>
</gene>
<dbReference type="Pfam" id="PF10079">
    <property type="entry name" value="Rossmann-like_BshC"/>
    <property type="match status" value="1"/>
</dbReference>
<dbReference type="InterPro" id="IPR055398">
    <property type="entry name" value="Rossmann-like_BshC"/>
</dbReference>
<organism evidence="5 6">
    <name type="scientific">Flavihumibacter stibioxidans</name>
    <dbReference type="NCBI Taxonomy" id="1834163"/>
    <lineage>
        <taxon>Bacteria</taxon>
        <taxon>Pseudomonadati</taxon>
        <taxon>Bacteroidota</taxon>
        <taxon>Chitinophagia</taxon>
        <taxon>Chitinophagales</taxon>
        <taxon>Chitinophagaceae</taxon>
        <taxon>Flavihumibacter</taxon>
    </lineage>
</organism>
<dbReference type="InterPro" id="IPR011199">
    <property type="entry name" value="Bacillithiol_biosynth_BshC"/>
</dbReference>
<reference evidence="5 6" key="1">
    <citation type="submission" date="2016-07" db="EMBL/GenBank/DDBJ databases">
        <title>Genome analysis of Flavihumibacter stibioxidans YS-17.</title>
        <authorList>
            <person name="Shi K."/>
            <person name="Han Y."/>
            <person name="Wang G."/>
        </authorList>
    </citation>
    <scope>NUCLEOTIDE SEQUENCE [LARGE SCALE GENOMIC DNA]</scope>
    <source>
        <strain evidence="5 6">YS-17</strain>
    </source>
</reference>
<dbReference type="InterPro" id="IPR055399">
    <property type="entry name" value="CC_BshC"/>
</dbReference>
<dbReference type="Pfam" id="PF24850">
    <property type="entry name" value="CC_BshC"/>
    <property type="match status" value="1"/>
</dbReference>
<dbReference type="HAMAP" id="MF_01867">
    <property type="entry name" value="BshC"/>
    <property type="match status" value="1"/>
</dbReference>
<dbReference type="Proteomes" id="UP000765802">
    <property type="component" value="Unassembled WGS sequence"/>
</dbReference>
<proteinExistence type="inferred from homology"/>
<keyword evidence="6" id="KW-1185">Reference proteome</keyword>
<evidence type="ECO:0000259" key="4">
    <source>
        <dbReference type="Pfam" id="PF24850"/>
    </source>
</evidence>
<feature type="domain" description="Bacillithiol biosynthesis BshC C-terminal coiled-coil" evidence="4">
    <location>
        <begin position="386"/>
        <end position="540"/>
    </location>
</feature>
<comment type="caution">
    <text evidence="5">The sequence shown here is derived from an EMBL/GenBank/DDBJ whole genome shotgun (WGS) entry which is preliminary data.</text>
</comment>
<name>A0ABR7M4J5_9BACT</name>
<evidence type="ECO:0000256" key="1">
    <source>
        <dbReference type="ARBA" id="ARBA00022598"/>
    </source>
</evidence>
<dbReference type="RefSeq" id="WP_187255180.1">
    <property type="nucleotide sequence ID" value="NZ_JBHULF010000006.1"/>
</dbReference>
<keyword evidence="1 2" id="KW-0436">Ligase</keyword>
<evidence type="ECO:0000259" key="3">
    <source>
        <dbReference type="Pfam" id="PF10079"/>
    </source>
</evidence>
<dbReference type="EC" id="6.-.-.-" evidence="2"/>
<dbReference type="EMBL" id="MBUA01000001">
    <property type="protein sequence ID" value="MBC6489836.1"/>
    <property type="molecule type" value="Genomic_DNA"/>
</dbReference>
<feature type="domain" description="Bacillithiol biosynthesis BshC N-terminal Rossmann-like" evidence="3">
    <location>
        <begin position="12"/>
        <end position="383"/>
    </location>
</feature>
<evidence type="ECO:0000313" key="6">
    <source>
        <dbReference type="Proteomes" id="UP000765802"/>
    </source>
</evidence>